<reference evidence="1 2" key="1">
    <citation type="journal article" date="2007" name="Proc. Natl. Acad. Sci. U.S.A.">
        <title>Genome plasticity of BCG and impact on vaccine efficacy.</title>
        <authorList>
            <person name="Brosch R."/>
            <person name="Gordon S.V."/>
            <person name="Garnier T."/>
            <person name="Eiglmeier K."/>
            <person name="Frigui W."/>
            <person name="Valenti P."/>
            <person name="Dos Santos S."/>
            <person name="Duthoy S."/>
            <person name="Lacroix C."/>
            <person name="Garcia-Pelayo C."/>
            <person name="Inwald J.K."/>
            <person name="Golby P."/>
            <person name="Garcia J.N."/>
            <person name="Hewinson R.G."/>
            <person name="Behr M.A."/>
            <person name="Quail M.A."/>
            <person name="Churcher C."/>
            <person name="Barrell B.G."/>
            <person name="Parkhill J."/>
            <person name="Cole S.T."/>
        </authorList>
    </citation>
    <scope>NUCLEOTIDE SEQUENCE [LARGE SCALE GENOMIC DNA]</scope>
    <source>
        <strain evidence="2">BCG / Pasteur 1173P2</strain>
    </source>
</reference>
<evidence type="ECO:0000313" key="2">
    <source>
        <dbReference type="Proteomes" id="UP000001472"/>
    </source>
</evidence>
<accession>A0A0H3M4L3</accession>
<gene>
    <name evidence="1" type="ordered locus">BCG_0915</name>
</gene>
<dbReference type="SMR" id="A0A0H3M4L3"/>
<dbReference type="AlphaFoldDB" id="A0A0H3M4L3"/>
<dbReference type="Proteomes" id="UP000001472">
    <property type="component" value="Chromosome"/>
</dbReference>
<proteinExistence type="predicted"/>
<organism evidence="1 2">
    <name type="scientific">Mycobacterium bovis (strain BCG / Pasteur 1173P2)</name>
    <dbReference type="NCBI Taxonomy" id="410289"/>
    <lineage>
        <taxon>Bacteria</taxon>
        <taxon>Bacillati</taxon>
        <taxon>Actinomycetota</taxon>
        <taxon>Actinomycetes</taxon>
        <taxon>Mycobacteriales</taxon>
        <taxon>Mycobacteriaceae</taxon>
        <taxon>Mycobacterium</taxon>
        <taxon>Mycobacterium tuberculosis complex</taxon>
    </lineage>
</organism>
<protein>
    <submittedName>
        <fullName evidence="1">Uncharacterized protein</fullName>
    </submittedName>
</protein>
<name>A0A0H3M4L3_MYCBP</name>
<evidence type="ECO:0000313" key="1">
    <source>
        <dbReference type="EMBL" id="CAL70901.1"/>
    </source>
</evidence>
<dbReference type="EMBL" id="AM408590">
    <property type="protein sequence ID" value="CAL70901.1"/>
    <property type="molecule type" value="Genomic_DNA"/>
</dbReference>
<dbReference type="KEGG" id="mbb:BCG_0915"/>
<sequence>MCSVIADQRRPDQPCGVGGCKTCQNGFVADIAEGKARKTRYVDHGWPTTDPDDHAVSELVTDRTGALSPFGELTFPVPSDDLPYIHPVTVINR</sequence>
<dbReference type="HOGENOM" id="CLU_186062_0_0_11"/>